<name>A0A0C3LHP9_9AGAM</name>
<dbReference type="OrthoDB" id="10255964at2759"/>
<gene>
    <name evidence="4" type="ORF">M407DRAFT_192492</name>
</gene>
<evidence type="ECO:0000313" key="5">
    <source>
        <dbReference type="Proteomes" id="UP000054248"/>
    </source>
</evidence>
<evidence type="ECO:0000256" key="2">
    <source>
        <dbReference type="PROSITE-ProRule" id="PRU00192"/>
    </source>
</evidence>
<dbReference type="InterPro" id="IPR036028">
    <property type="entry name" value="SH3-like_dom_sf"/>
</dbReference>
<dbReference type="Gene3D" id="2.30.30.40">
    <property type="entry name" value="SH3 Domains"/>
    <property type="match status" value="1"/>
</dbReference>
<proteinExistence type="predicted"/>
<dbReference type="InterPro" id="IPR001452">
    <property type="entry name" value="SH3_domain"/>
</dbReference>
<keyword evidence="5" id="KW-1185">Reference proteome</keyword>
<evidence type="ECO:0000259" key="3">
    <source>
        <dbReference type="PROSITE" id="PS50002"/>
    </source>
</evidence>
<dbReference type="Pfam" id="PF14604">
    <property type="entry name" value="SH3_9"/>
    <property type="match status" value="1"/>
</dbReference>
<dbReference type="EMBL" id="KN822948">
    <property type="protein sequence ID" value="KIO33498.1"/>
    <property type="molecule type" value="Genomic_DNA"/>
</dbReference>
<protein>
    <recommendedName>
        <fullName evidence="3">SH3 domain-containing protein</fullName>
    </recommendedName>
</protein>
<dbReference type="SMART" id="SM00326">
    <property type="entry name" value="SH3"/>
    <property type="match status" value="1"/>
</dbReference>
<accession>A0A0C3LHP9</accession>
<evidence type="ECO:0000256" key="1">
    <source>
        <dbReference type="ARBA" id="ARBA00022443"/>
    </source>
</evidence>
<dbReference type="AlphaFoldDB" id="A0A0C3LHP9"/>
<dbReference type="Proteomes" id="UP000054248">
    <property type="component" value="Unassembled WGS sequence"/>
</dbReference>
<dbReference type="PROSITE" id="PS50002">
    <property type="entry name" value="SH3"/>
    <property type="match status" value="1"/>
</dbReference>
<sequence length="72" mass="7997">MLESHALKTVTAICPQMCASYFIMKEGELDFRTGDIITLLDAPPGTPHGWLYGGVNVAKRGFFPATYVEYQK</sequence>
<dbReference type="SUPFAM" id="SSF50044">
    <property type="entry name" value="SH3-domain"/>
    <property type="match status" value="1"/>
</dbReference>
<keyword evidence="1 2" id="KW-0728">SH3 domain</keyword>
<reference evidence="4 5" key="1">
    <citation type="submission" date="2014-04" db="EMBL/GenBank/DDBJ databases">
        <authorList>
            <consortium name="DOE Joint Genome Institute"/>
            <person name="Kuo A."/>
            <person name="Girlanda M."/>
            <person name="Perotto S."/>
            <person name="Kohler A."/>
            <person name="Nagy L.G."/>
            <person name="Floudas D."/>
            <person name="Copeland A."/>
            <person name="Barry K.W."/>
            <person name="Cichocki N."/>
            <person name="Veneault-Fourrey C."/>
            <person name="LaButti K."/>
            <person name="Lindquist E.A."/>
            <person name="Lipzen A."/>
            <person name="Lundell T."/>
            <person name="Morin E."/>
            <person name="Murat C."/>
            <person name="Sun H."/>
            <person name="Tunlid A."/>
            <person name="Henrissat B."/>
            <person name="Grigoriev I.V."/>
            <person name="Hibbett D.S."/>
            <person name="Martin F."/>
            <person name="Nordberg H.P."/>
            <person name="Cantor M.N."/>
            <person name="Hua S.X."/>
        </authorList>
    </citation>
    <scope>NUCLEOTIDE SEQUENCE [LARGE SCALE GENOMIC DNA]</scope>
    <source>
        <strain evidence="4 5">MUT 4182</strain>
    </source>
</reference>
<reference evidence="5" key="2">
    <citation type="submission" date="2015-01" db="EMBL/GenBank/DDBJ databases">
        <title>Evolutionary Origins and Diversification of the Mycorrhizal Mutualists.</title>
        <authorList>
            <consortium name="DOE Joint Genome Institute"/>
            <consortium name="Mycorrhizal Genomics Consortium"/>
            <person name="Kohler A."/>
            <person name="Kuo A."/>
            <person name="Nagy L.G."/>
            <person name="Floudas D."/>
            <person name="Copeland A."/>
            <person name="Barry K.W."/>
            <person name="Cichocki N."/>
            <person name="Veneault-Fourrey C."/>
            <person name="LaButti K."/>
            <person name="Lindquist E.A."/>
            <person name="Lipzen A."/>
            <person name="Lundell T."/>
            <person name="Morin E."/>
            <person name="Murat C."/>
            <person name="Riley R."/>
            <person name="Ohm R."/>
            <person name="Sun H."/>
            <person name="Tunlid A."/>
            <person name="Henrissat B."/>
            <person name="Grigoriev I.V."/>
            <person name="Hibbett D.S."/>
            <person name="Martin F."/>
        </authorList>
    </citation>
    <scope>NUCLEOTIDE SEQUENCE [LARGE SCALE GENOMIC DNA]</scope>
    <source>
        <strain evidence="5">MUT 4182</strain>
    </source>
</reference>
<feature type="domain" description="SH3" evidence="3">
    <location>
        <begin position="5"/>
        <end position="72"/>
    </location>
</feature>
<organism evidence="4 5">
    <name type="scientific">Tulasnella calospora MUT 4182</name>
    <dbReference type="NCBI Taxonomy" id="1051891"/>
    <lineage>
        <taxon>Eukaryota</taxon>
        <taxon>Fungi</taxon>
        <taxon>Dikarya</taxon>
        <taxon>Basidiomycota</taxon>
        <taxon>Agaricomycotina</taxon>
        <taxon>Agaricomycetes</taxon>
        <taxon>Cantharellales</taxon>
        <taxon>Tulasnellaceae</taxon>
        <taxon>Tulasnella</taxon>
    </lineage>
</organism>
<dbReference type="HOGENOM" id="CLU_2724091_0_0_1"/>
<dbReference type="PRINTS" id="PR00452">
    <property type="entry name" value="SH3DOMAIN"/>
</dbReference>
<evidence type="ECO:0000313" key="4">
    <source>
        <dbReference type="EMBL" id="KIO33498.1"/>
    </source>
</evidence>